<reference evidence="15 16" key="1">
    <citation type="submission" date="2023-08" db="EMBL/GenBank/DDBJ databases">
        <title>Characterization of two Paracoccaceae strains isolated from Phycosphere and proposal of Xinfangfangia lacusdiani sp. nov.</title>
        <authorList>
            <person name="Deng Y."/>
            <person name="Zhang Y.Q."/>
        </authorList>
    </citation>
    <scope>NUCLEOTIDE SEQUENCE [LARGE SCALE GENOMIC DNA]</scope>
    <source>
        <strain evidence="15 16">CPCC 101601</strain>
    </source>
</reference>
<organism evidence="15 16">
    <name type="scientific">Pseudogemmobacter lacusdianii</name>
    <dbReference type="NCBI Taxonomy" id="3069608"/>
    <lineage>
        <taxon>Bacteria</taxon>
        <taxon>Pseudomonadati</taxon>
        <taxon>Pseudomonadota</taxon>
        <taxon>Alphaproteobacteria</taxon>
        <taxon>Rhodobacterales</taxon>
        <taxon>Paracoccaceae</taxon>
        <taxon>Pseudogemmobacter</taxon>
    </lineage>
</organism>
<comment type="similarity">
    <text evidence="7 14">Belongs to the CobU/CobP family.</text>
</comment>
<keyword evidence="16" id="KW-1185">Reference proteome</keyword>
<keyword evidence="12 14" id="KW-0067">ATP-binding</keyword>
<keyword evidence="9 14" id="KW-0808">Transferase</keyword>
<evidence type="ECO:0000256" key="10">
    <source>
        <dbReference type="ARBA" id="ARBA00022741"/>
    </source>
</evidence>
<keyword evidence="8 14" id="KW-0169">Cobalamin biosynthesis</keyword>
<evidence type="ECO:0000256" key="2">
    <source>
        <dbReference type="ARBA" id="ARBA00000711"/>
    </source>
</evidence>
<dbReference type="NCBIfam" id="NF004469">
    <property type="entry name" value="PRK05800.1"/>
    <property type="match status" value="1"/>
</dbReference>
<evidence type="ECO:0000313" key="16">
    <source>
        <dbReference type="Proteomes" id="UP001239680"/>
    </source>
</evidence>
<evidence type="ECO:0000256" key="14">
    <source>
        <dbReference type="PIRNR" id="PIRNR006135"/>
    </source>
</evidence>
<evidence type="ECO:0000256" key="8">
    <source>
        <dbReference type="ARBA" id="ARBA00022573"/>
    </source>
</evidence>
<gene>
    <name evidence="15" type="primary">cobU</name>
    <name evidence="15" type="ORF">Q9295_13320</name>
</gene>
<dbReference type="EMBL" id="JAVDBT010000012">
    <property type="protein sequence ID" value="MDQ2067352.1"/>
    <property type="molecule type" value="Genomic_DNA"/>
</dbReference>
<keyword evidence="15" id="KW-0548">Nucleotidyltransferase</keyword>
<proteinExistence type="inferred from homology"/>
<evidence type="ECO:0000256" key="13">
    <source>
        <dbReference type="ARBA" id="ARBA00023134"/>
    </source>
</evidence>
<comment type="pathway">
    <text evidence="6 14">Cofactor biosynthesis; adenosylcobalamin biosynthesis; adenosylcobalamin from cob(II)yrinate a,c-diamide: step 5/7.</text>
</comment>
<comment type="catalytic activity">
    <reaction evidence="2 14">
        <text>adenosylcob(III)inamide phosphate + GTP + H(+) = adenosylcob(III)inamide-GDP + diphosphate</text>
        <dbReference type="Rhea" id="RHEA:22712"/>
        <dbReference type="ChEBI" id="CHEBI:15378"/>
        <dbReference type="ChEBI" id="CHEBI:33019"/>
        <dbReference type="ChEBI" id="CHEBI:37565"/>
        <dbReference type="ChEBI" id="CHEBI:58502"/>
        <dbReference type="ChEBI" id="CHEBI:60487"/>
        <dbReference type="EC" id="2.7.7.62"/>
    </reaction>
</comment>
<dbReference type="Proteomes" id="UP001239680">
    <property type="component" value="Unassembled WGS sequence"/>
</dbReference>
<comment type="caution">
    <text evidence="15">The sequence shown here is derived from an EMBL/GenBank/DDBJ whole genome shotgun (WGS) entry which is preliminary data.</text>
</comment>
<comment type="catalytic activity">
    <reaction evidence="1 14">
        <text>adenosylcob(III)inamide + ATP = adenosylcob(III)inamide phosphate + ADP + H(+)</text>
        <dbReference type="Rhea" id="RHEA:15769"/>
        <dbReference type="ChEBI" id="CHEBI:2480"/>
        <dbReference type="ChEBI" id="CHEBI:15378"/>
        <dbReference type="ChEBI" id="CHEBI:30616"/>
        <dbReference type="ChEBI" id="CHEBI:58502"/>
        <dbReference type="ChEBI" id="CHEBI:456216"/>
        <dbReference type="EC" id="2.7.1.156"/>
    </reaction>
</comment>
<keyword evidence="13 14" id="KW-0342">GTP-binding</keyword>
<protein>
    <recommendedName>
        <fullName evidence="14">Bifunctional adenosylcobalamin biosynthesis protein</fullName>
        <ecNumber evidence="14">2.7.1.156</ecNumber>
        <ecNumber evidence="14">2.7.7.62</ecNumber>
    </recommendedName>
</protein>
<evidence type="ECO:0000256" key="5">
    <source>
        <dbReference type="ARBA" id="ARBA00004692"/>
    </source>
</evidence>
<evidence type="ECO:0000313" key="15">
    <source>
        <dbReference type="EMBL" id="MDQ2067352.1"/>
    </source>
</evidence>
<accession>A0ABU0W052</accession>
<evidence type="ECO:0000256" key="9">
    <source>
        <dbReference type="ARBA" id="ARBA00022679"/>
    </source>
</evidence>
<comment type="catalytic activity">
    <reaction evidence="3">
        <text>adenosylcob(III)inamide + GTP = adenosylcob(III)inamide phosphate + GDP + H(+)</text>
        <dbReference type="Rhea" id="RHEA:15765"/>
        <dbReference type="ChEBI" id="CHEBI:2480"/>
        <dbReference type="ChEBI" id="CHEBI:15378"/>
        <dbReference type="ChEBI" id="CHEBI:37565"/>
        <dbReference type="ChEBI" id="CHEBI:58189"/>
        <dbReference type="ChEBI" id="CHEBI:58502"/>
        <dbReference type="EC" id="2.7.1.156"/>
    </reaction>
</comment>
<dbReference type="GO" id="GO:0008820">
    <property type="term" value="F:cobinamide phosphate guanylyltransferase activity"/>
    <property type="evidence" value="ECO:0007669"/>
    <property type="project" value="UniProtKB-EC"/>
</dbReference>
<evidence type="ECO:0000256" key="7">
    <source>
        <dbReference type="ARBA" id="ARBA00007490"/>
    </source>
</evidence>
<sequence length="179" mass="19165">MPPAPLILPHLTLITGGARSGKSTYAEVLAKGCGLKRRYIATAQAFDGEMEERIALHQAQRGTDWVTVEAPLDLGFALAQAQPDEVVLVDCLTLWLTNHLLADHELTTESARLIEALTACPARVICVTNEVGSGIVPLDALSRRFRDEQGRLNQRVAAAADLAVAVFAGLPLALKGHLP</sequence>
<dbReference type="PANTHER" id="PTHR34848">
    <property type="match status" value="1"/>
</dbReference>
<dbReference type="Gene3D" id="3.40.50.300">
    <property type="entry name" value="P-loop containing nucleotide triphosphate hydrolases"/>
    <property type="match status" value="1"/>
</dbReference>
<comment type="pathway">
    <text evidence="5 14">Cofactor biosynthesis; adenosylcobalamin biosynthesis; adenosylcobalamin from cob(II)yrinate a,c-diamide: step 6/7.</text>
</comment>
<keyword evidence="10 14" id="KW-0547">Nucleotide-binding</keyword>
<evidence type="ECO:0000256" key="4">
    <source>
        <dbReference type="ARBA" id="ARBA00003889"/>
    </source>
</evidence>
<keyword evidence="11 14" id="KW-0418">Kinase</keyword>
<dbReference type="EC" id="2.7.1.156" evidence="14"/>
<dbReference type="PANTHER" id="PTHR34848:SF1">
    <property type="entry name" value="BIFUNCTIONAL ADENOSYLCOBALAMIN BIOSYNTHESIS PROTEIN COBU"/>
    <property type="match status" value="1"/>
</dbReference>
<name>A0ABU0W052_9RHOB</name>
<evidence type="ECO:0000256" key="1">
    <source>
        <dbReference type="ARBA" id="ARBA00000312"/>
    </source>
</evidence>
<dbReference type="InterPro" id="IPR027417">
    <property type="entry name" value="P-loop_NTPase"/>
</dbReference>
<dbReference type="RefSeq" id="WP_306681053.1">
    <property type="nucleotide sequence ID" value="NZ_JAVDBT010000012.1"/>
</dbReference>
<evidence type="ECO:0000256" key="3">
    <source>
        <dbReference type="ARBA" id="ARBA00001522"/>
    </source>
</evidence>
<evidence type="ECO:0000256" key="6">
    <source>
        <dbReference type="ARBA" id="ARBA00005159"/>
    </source>
</evidence>
<dbReference type="Pfam" id="PF02283">
    <property type="entry name" value="CobU"/>
    <property type="match status" value="1"/>
</dbReference>
<dbReference type="SUPFAM" id="SSF52540">
    <property type="entry name" value="P-loop containing nucleoside triphosphate hydrolases"/>
    <property type="match status" value="1"/>
</dbReference>
<evidence type="ECO:0000256" key="12">
    <source>
        <dbReference type="ARBA" id="ARBA00022840"/>
    </source>
</evidence>
<dbReference type="GO" id="GO:0043752">
    <property type="term" value="F:adenosylcobinamide kinase activity"/>
    <property type="evidence" value="ECO:0007669"/>
    <property type="project" value="UniProtKB-EC"/>
</dbReference>
<evidence type="ECO:0000256" key="11">
    <source>
        <dbReference type="ARBA" id="ARBA00022777"/>
    </source>
</evidence>
<comment type="function">
    <text evidence="4 14">Catalyzes ATP-dependent phosphorylation of adenosylcobinamide and addition of GMP to adenosylcobinamide phosphate.</text>
</comment>
<dbReference type="InterPro" id="IPR003203">
    <property type="entry name" value="CobU/CobP"/>
</dbReference>
<dbReference type="CDD" id="cd00544">
    <property type="entry name" value="CobU"/>
    <property type="match status" value="1"/>
</dbReference>
<dbReference type="EC" id="2.7.7.62" evidence="14"/>
<dbReference type="PIRSF" id="PIRSF006135">
    <property type="entry name" value="CobU"/>
    <property type="match status" value="1"/>
</dbReference>